<dbReference type="Gene3D" id="3.40.50.150">
    <property type="entry name" value="Vaccinia Virus protein VP39"/>
    <property type="match status" value="1"/>
</dbReference>
<accession>A0A265NCE6</accession>
<protein>
    <submittedName>
        <fullName evidence="2">SAM-dependent methyltransferase</fullName>
    </submittedName>
</protein>
<keyword evidence="3" id="KW-1185">Reference proteome</keyword>
<dbReference type="GO" id="GO:0008757">
    <property type="term" value="F:S-adenosylmethionine-dependent methyltransferase activity"/>
    <property type="evidence" value="ECO:0007669"/>
    <property type="project" value="InterPro"/>
</dbReference>
<dbReference type="InterPro" id="IPR029063">
    <property type="entry name" value="SAM-dependent_MTases_sf"/>
</dbReference>
<organism evidence="2 3">
    <name type="scientific">Virgibacillus indicus</name>
    <dbReference type="NCBI Taxonomy" id="2024554"/>
    <lineage>
        <taxon>Bacteria</taxon>
        <taxon>Bacillati</taxon>
        <taxon>Bacillota</taxon>
        <taxon>Bacilli</taxon>
        <taxon>Bacillales</taxon>
        <taxon>Bacillaceae</taxon>
        <taxon>Virgibacillus</taxon>
    </lineage>
</organism>
<dbReference type="AlphaFoldDB" id="A0A265NCE6"/>
<comment type="caution">
    <text evidence="2">The sequence shown here is derived from an EMBL/GenBank/DDBJ whole genome shotgun (WGS) entry which is preliminary data.</text>
</comment>
<dbReference type="Proteomes" id="UP000216498">
    <property type="component" value="Unassembled WGS sequence"/>
</dbReference>
<keyword evidence="2" id="KW-0489">Methyltransferase</keyword>
<dbReference type="EMBL" id="NPMS01000003">
    <property type="protein sequence ID" value="OZU89134.1"/>
    <property type="molecule type" value="Genomic_DNA"/>
</dbReference>
<dbReference type="CDD" id="cd02440">
    <property type="entry name" value="AdoMet_MTases"/>
    <property type="match status" value="1"/>
</dbReference>
<dbReference type="PANTHER" id="PTHR43861:SF1">
    <property type="entry name" value="TRANS-ACONITATE 2-METHYLTRANSFERASE"/>
    <property type="match status" value="1"/>
</dbReference>
<gene>
    <name evidence="2" type="ORF">CIL03_08990</name>
</gene>
<evidence type="ECO:0000259" key="1">
    <source>
        <dbReference type="Pfam" id="PF08241"/>
    </source>
</evidence>
<name>A0A265NCE6_9BACI</name>
<dbReference type="Pfam" id="PF08241">
    <property type="entry name" value="Methyltransf_11"/>
    <property type="match status" value="1"/>
</dbReference>
<dbReference type="OrthoDB" id="5522265at2"/>
<dbReference type="RefSeq" id="WP_094885518.1">
    <property type="nucleotide sequence ID" value="NZ_NPMS01000003.1"/>
</dbReference>
<keyword evidence="2" id="KW-0808">Transferase</keyword>
<dbReference type="PANTHER" id="PTHR43861">
    <property type="entry name" value="TRANS-ACONITATE 2-METHYLTRANSFERASE-RELATED"/>
    <property type="match status" value="1"/>
</dbReference>
<dbReference type="GO" id="GO:0032259">
    <property type="term" value="P:methylation"/>
    <property type="evidence" value="ECO:0007669"/>
    <property type="project" value="UniProtKB-KW"/>
</dbReference>
<evidence type="ECO:0000313" key="2">
    <source>
        <dbReference type="EMBL" id="OZU89134.1"/>
    </source>
</evidence>
<reference evidence="2 3" key="1">
    <citation type="submission" date="2017-08" db="EMBL/GenBank/DDBJ databases">
        <title>Virgibacillus indicus sp. nov. and Virgibacillus profoundi sp. nov, two moderately halophilic bacteria isolated from marine sediment by using the Microfluidic Streak Plate.</title>
        <authorList>
            <person name="Xu B."/>
            <person name="Hu B."/>
            <person name="Wang J."/>
            <person name="Zhu Y."/>
            <person name="Huang L."/>
            <person name="Du W."/>
            <person name="Huang Y."/>
        </authorList>
    </citation>
    <scope>NUCLEOTIDE SEQUENCE [LARGE SCALE GENOMIC DNA]</scope>
    <source>
        <strain evidence="2 3">IO3-P2-C2</strain>
    </source>
</reference>
<proteinExistence type="predicted"/>
<dbReference type="SUPFAM" id="SSF53335">
    <property type="entry name" value="S-adenosyl-L-methionine-dependent methyltransferases"/>
    <property type="match status" value="1"/>
</dbReference>
<feature type="domain" description="Methyltransferase type 11" evidence="1">
    <location>
        <begin position="51"/>
        <end position="144"/>
    </location>
</feature>
<sequence length="227" mass="25540">MSFNWSKEAQKQWDNRAGFWNEKSAGMWDSGSRKEIIPFIEKHLEKGSSILDIGCGDGYGTQKLHKAGYNATGVDISREMISLASKLAENKPISFFQADINDMSFEGEGFDGIMCINVLEWTEDPHEALRNLSNAVKKDGLLCIGLLGPTAGPRTNSYPRLHGNKTICNTMMPWEFKQLASESNLNYLDGFGVYKKGVEEQHYKGLPIELKQALTFMWVFMLQKVGE</sequence>
<evidence type="ECO:0000313" key="3">
    <source>
        <dbReference type="Proteomes" id="UP000216498"/>
    </source>
</evidence>
<dbReference type="InterPro" id="IPR013216">
    <property type="entry name" value="Methyltransf_11"/>
</dbReference>